<protein>
    <submittedName>
        <fullName evidence="4">BTB domain-containing protein</fullName>
    </submittedName>
</protein>
<dbReference type="InterPro" id="IPR052407">
    <property type="entry name" value="BTB_POZ_domain_cont_9"/>
</dbReference>
<dbReference type="WBParaSite" id="NBR_0000588201-mRNA-1">
    <property type="protein sequence ID" value="NBR_0000588201-mRNA-1"/>
    <property type="gene ID" value="NBR_0000588201"/>
</dbReference>
<feature type="domain" description="BTB" evidence="1">
    <location>
        <begin position="48"/>
        <end position="115"/>
    </location>
</feature>
<dbReference type="GO" id="GO:0005737">
    <property type="term" value="C:cytoplasm"/>
    <property type="evidence" value="ECO:0007669"/>
    <property type="project" value="TreeGrafter"/>
</dbReference>
<reference evidence="2 3" key="2">
    <citation type="submission" date="2018-11" db="EMBL/GenBank/DDBJ databases">
        <authorList>
            <consortium name="Pathogen Informatics"/>
        </authorList>
    </citation>
    <scope>NUCLEOTIDE SEQUENCE [LARGE SCALE GENOMIC DNA]</scope>
</reference>
<dbReference type="OMA" id="IFRRYCT"/>
<gene>
    <name evidence="2" type="ORF">NBR_LOCUS5883</name>
</gene>
<dbReference type="GO" id="GO:0050804">
    <property type="term" value="P:modulation of chemical synaptic transmission"/>
    <property type="evidence" value="ECO:0007669"/>
    <property type="project" value="TreeGrafter"/>
</dbReference>
<dbReference type="InterPro" id="IPR011333">
    <property type="entry name" value="SKP1/BTB/POZ_sf"/>
</dbReference>
<dbReference type="Proteomes" id="UP000271162">
    <property type="component" value="Unassembled WGS sequence"/>
</dbReference>
<organism evidence="4">
    <name type="scientific">Nippostrongylus brasiliensis</name>
    <name type="common">Rat hookworm</name>
    <dbReference type="NCBI Taxonomy" id="27835"/>
    <lineage>
        <taxon>Eukaryota</taxon>
        <taxon>Metazoa</taxon>
        <taxon>Ecdysozoa</taxon>
        <taxon>Nematoda</taxon>
        <taxon>Chromadorea</taxon>
        <taxon>Rhabditida</taxon>
        <taxon>Rhabditina</taxon>
        <taxon>Rhabditomorpha</taxon>
        <taxon>Strongyloidea</taxon>
        <taxon>Heligmosomidae</taxon>
        <taxon>Nippostrongylus</taxon>
    </lineage>
</organism>
<dbReference type="SUPFAM" id="SSF54695">
    <property type="entry name" value="POZ domain"/>
    <property type="match status" value="1"/>
</dbReference>
<dbReference type="GO" id="GO:0048512">
    <property type="term" value="P:circadian behavior"/>
    <property type="evidence" value="ECO:0007669"/>
    <property type="project" value="TreeGrafter"/>
</dbReference>
<accession>A0A0N4XTG0</accession>
<proteinExistence type="predicted"/>
<dbReference type="GO" id="GO:0008344">
    <property type="term" value="P:adult locomotory behavior"/>
    <property type="evidence" value="ECO:0007669"/>
    <property type="project" value="TreeGrafter"/>
</dbReference>
<dbReference type="Gene3D" id="3.30.710.10">
    <property type="entry name" value="Potassium Channel Kv1.1, Chain A"/>
    <property type="match status" value="1"/>
</dbReference>
<dbReference type="Pfam" id="PF00651">
    <property type="entry name" value="BTB"/>
    <property type="match status" value="1"/>
</dbReference>
<evidence type="ECO:0000313" key="2">
    <source>
        <dbReference type="EMBL" id="VDL69472.1"/>
    </source>
</evidence>
<name>A0A0N4XTG0_NIPBR</name>
<dbReference type="PANTHER" id="PTHR46306">
    <property type="entry name" value="BTB/POZ DOMAIN-CONTAINING PROTEIN 9"/>
    <property type="match status" value="1"/>
</dbReference>
<reference evidence="4" key="1">
    <citation type="submission" date="2017-02" db="UniProtKB">
        <authorList>
            <consortium name="WormBaseParasite"/>
        </authorList>
    </citation>
    <scope>IDENTIFICATION</scope>
</reference>
<keyword evidence="3" id="KW-1185">Reference proteome</keyword>
<sequence length="158" mass="18114">LYRSFAEIFRRYCTLHHLSLSDFSSGVIDNSEGLLKCVNSLYSNSELSDVVFVVGDGRIYAHRLLLAARSEYFRSMLYGGLKESNEDEVVLSETDPAAFTALLRYLYTGRLSIRRVEHKELVDILYLAHEYQLKCIQDDLVAYFKISQEILISTLVTV</sequence>
<dbReference type="InterPro" id="IPR000210">
    <property type="entry name" value="BTB/POZ_dom"/>
</dbReference>
<dbReference type="AlphaFoldDB" id="A0A0N4XTG0"/>
<evidence type="ECO:0000313" key="4">
    <source>
        <dbReference type="WBParaSite" id="NBR_0000588201-mRNA-1"/>
    </source>
</evidence>
<dbReference type="PANTHER" id="PTHR46306:SF1">
    <property type="entry name" value="BTB_POZ DOMAIN-CONTAINING PROTEIN 9"/>
    <property type="match status" value="1"/>
</dbReference>
<evidence type="ECO:0000313" key="3">
    <source>
        <dbReference type="Proteomes" id="UP000271162"/>
    </source>
</evidence>
<evidence type="ECO:0000259" key="1">
    <source>
        <dbReference type="PROSITE" id="PS50097"/>
    </source>
</evidence>
<dbReference type="EMBL" id="UYSL01019763">
    <property type="protein sequence ID" value="VDL69472.1"/>
    <property type="molecule type" value="Genomic_DNA"/>
</dbReference>
<dbReference type="STRING" id="27835.A0A0N4XTG0"/>
<dbReference type="PROSITE" id="PS50097">
    <property type="entry name" value="BTB"/>
    <property type="match status" value="1"/>
</dbReference>
<dbReference type="SMART" id="SM00225">
    <property type="entry name" value="BTB"/>
    <property type="match status" value="1"/>
</dbReference>